<keyword evidence="4" id="KW-0281">Fimbrium</keyword>
<organism evidence="6 7">
    <name type="scientific">Vibrio navarrensis</name>
    <dbReference type="NCBI Taxonomy" id="29495"/>
    <lineage>
        <taxon>Bacteria</taxon>
        <taxon>Pseudomonadati</taxon>
        <taxon>Pseudomonadota</taxon>
        <taxon>Gammaproteobacteria</taxon>
        <taxon>Vibrionales</taxon>
        <taxon>Vibrionaceae</taxon>
        <taxon>Vibrio</taxon>
    </lineage>
</organism>
<dbReference type="PANTHER" id="PTHR33420">
    <property type="entry name" value="FIMBRIAL SUBUNIT ELFA-RELATED"/>
    <property type="match status" value="1"/>
</dbReference>
<keyword evidence="3" id="KW-0732">Signal</keyword>
<evidence type="ECO:0000313" key="6">
    <source>
        <dbReference type="EMBL" id="QPL52917.1"/>
    </source>
</evidence>
<dbReference type="EMBL" id="CP065217">
    <property type="protein sequence ID" value="QPL52917.1"/>
    <property type="molecule type" value="Genomic_DNA"/>
</dbReference>
<evidence type="ECO:0000256" key="1">
    <source>
        <dbReference type="ARBA" id="ARBA00004561"/>
    </source>
</evidence>
<dbReference type="SUPFAM" id="SSF49401">
    <property type="entry name" value="Bacterial adhesins"/>
    <property type="match status" value="1"/>
</dbReference>
<comment type="similarity">
    <text evidence="2">Belongs to the fimbrial protein family.</text>
</comment>
<dbReference type="PANTHER" id="PTHR33420:SF3">
    <property type="entry name" value="FIMBRIAL SUBUNIT ELFA"/>
    <property type="match status" value="1"/>
</dbReference>
<name>A0AAJ4I9R3_9VIBR</name>
<dbReference type="InterPro" id="IPR000259">
    <property type="entry name" value="Adhesion_dom_fimbrial"/>
</dbReference>
<dbReference type="Proteomes" id="UP000594435">
    <property type="component" value="Chromosome 1"/>
</dbReference>
<evidence type="ECO:0000259" key="5">
    <source>
        <dbReference type="Pfam" id="PF00419"/>
    </source>
</evidence>
<gene>
    <name evidence="6" type="ORF">I3X05_13045</name>
</gene>
<accession>A0AAJ4I9R3</accession>
<dbReference type="InterPro" id="IPR008966">
    <property type="entry name" value="Adhesion_dom_sf"/>
</dbReference>
<dbReference type="Gene3D" id="2.60.40.1090">
    <property type="entry name" value="Fimbrial-type adhesion domain"/>
    <property type="match status" value="1"/>
</dbReference>
<protein>
    <submittedName>
        <fullName evidence="6">Type 1 fimbrial protein</fullName>
    </submittedName>
</protein>
<dbReference type="AlphaFoldDB" id="A0AAJ4I9R3"/>
<evidence type="ECO:0000256" key="3">
    <source>
        <dbReference type="ARBA" id="ARBA00022729"/>
    </source>
</evidence>
<evidence type="ECO:0000256" key="2">
    <source>
        <dbReference type="ARBA" id="ARBA00006671"/>
    </source>
</evidence>
<dbReference type="GO" id="GO:0009289">
    <property type="term" value="C:pilus"/>
    <property type="evidence" value="ECO:0007669"/>
    <property type="project" value="UniProtKB-SubCell"/>
</dbReference>
<comment type="subcellular location">
    <subcellularLocation>
        <location evidence="1">Fimbrium</location>
    </subcellularLocation>
</comment>
<dbReference type="GO" id="GO:0043709">
    <property type="term" value="P:cell adhesion involved in single-species biofilm formation"/>
    <property type="evidence" value="ECO:0007669"/>
    <property type="project" value="TreeGrafter"/>
</dbReference>
<proteinExistence type="inferred from homology"/>
<feature type="domain" description="Fimbrial-type adhesion" evidence="5">
    <location>
        <begin position="21"/>
        <end position="180"/>
    </location>
</feature>
<dbReference type="Pfam" id="PF00419">
    <property type="entry name" value="Fimbrial"/>
    <property type="match status" value="1"/>
</dbReference>
<reference evidence="6 7" key="1">
    <citation type="submission" date="2020-11" db="EMBL/GenBank/DDBJ databases">
        <title>Complete and Circularized Genome Assembly of a human isolate of Vibrio navarrensis biotype pommerensis with MiSeq and MinION Sequence Data.</title>
        <authorList>
            <person name="Schwartz K."/>
            <person name="Borowiak M."/>
            <person name="Deneke C."/>
            <person name="Balau V."/>
            <person name="Metelmann C."/>
            <person name="Strauch E."/>
        </authorList>
    </citation>
    <scope>NUCLEOTIDE SEQUENCE [LARGE SCALE GENOMIC DNA]</scope>
    <source>
        <strain evidence="6 7">20-VB00237</strain>
    </source>
</reference>
<sequence length="180" mass="18886">MLLLKANFAFAIEDITRLTLNFSGQFIAPTCDARVYDANNVLLPSGVVSLPTLDSDQVAQRIGAVGERVIFKIGPANPQACMDLLSTYLVDVSASGYTDGNPNVLVNLASNGPSNIGVEVLTESGASILPFASSVRQTIVPGDTNSTLVGFSAQLYNRDGQAPDKLGLVSATAIFTTAYQ</sequence>
<dbReference type="RefSeq" id="WP_045570266.1">
    <property type="nucleotide sequence ID" value="NZ_MPKL01000036.1"/>
</dbReference>
<dbReference type="InterPro" id="IPR050263">
    <property type="entry name" value="Bact_Fimbrial_Adh_Pro"/>
</dbReference>
<evidence type="ECO:0000256" key="4">
    <source>
        <dbReference type="ARBA" id="ARBA00023263"/>
    </source>
</evidence>
<evidence type="ECO:0000313" key="7">
    <source>
        <dbReference type="Proteomes" id="UP000594435"/>
    </source>
</evidence>
<dbReference type="InterPro" id="IPR036937">
    <property type="entry name" value="Adhesion_dom_fimbrial_sf"/>
</dbReference>